<proteinExistence type="inferred from homology"/>
<keyword evidence="4" id="KW-0548">Nucleotidyltransferase</keyword>
<dbReference type="Gene3D" id="3.90.176.10">
    <property type="entry name" value="Toxin ADP-ribosyltransferase, Chain A, domain 1"/>
    <property type="match status" value="1"/>
</dbReference>
<dbReference type="EMBL" id="CAJNOK010020588">
    <property type="protein sequence ID" value="CAF1318796.1"/>
    <property type="molecule type" value="Genomic_DNA"/>
</dbReference>
<dbReference type="EC" id="2.4.2.31" evidence="6"/>
<evidence type="ECO:0000256" key="2">
    <source>
        <dbReference type="ARBA" id="ARBA00022676"/>
    </source>
</evidence>
<dbReference type="InterPro" id="IPR000768">
    <property type="entry name" value="ART"/>
</dbReference>
<comment type="similarity">
    <text evidence="1 6">Belongs to the Arg-specific ADP-ribosyltransferase family.</text>
</comment>
<evidence type="ECO:0000256" key="6">
    <source>
        <dbReference type="RuleBase" id="RU361228"/>
    </source>
</evidence>
<dbReference type="Pfam" id="PF01129">
    <property type="entry name" value="ART"/>
    <property type="match status" value="1"/>
</dbReference>
<accession>A0A8S2QW38</accession>
<keyword evidence="2 6" id="KW-0328">Glycosyltransferase</keyword>
<evidence type="ECO:0000256" key="3">
    <source>
        <dbReference type="ARBA" id="ARBA00022679"/>
    </source>
</evidence>
<evidence type="ECO:0000256" key="4">
    <source>
        <dbReference type="ARBA" id="ARBA00022695"/>
    </source>
</evidence>
<evidence type="ECO:0000256" key="5">
    <source>
        <dbReference type="ARBA" id="ARBA00047597"/>
    </source>
</evidence>
<keyword evidence="6" id="KW-0521">NADP</keyword>
<dbReference type="EMBL" id="CAJOBA010042188">
    <property type="protein sequence ID" value="CAF4128381.1"/>
    <property type="molecule type" value="Genomic_DNA"/>
</dbReference>
<comment type="caution">
    <text evidence="8">The sequence shown here is derived from an EMBL/GenBank/DDBJ whole genome shotgun (WGS) entry which is preliminary data.</text>
</comment>
<evidence type="ECO:0000313" key="7">
    <source>
        <dbReference type="EMBL" id="CAF1318796.1"/>
    </source>
</evidence>
<keyword evidence="6" id="KW-0520">NAD</keyword>
<name>A0A8S2QW38_9BILA</name>
<dbReference type="Proteomes" id="UP000677228">
    <property type="component" value="Unassembled WGS sequence"/>
</dbReference>
<evidence type="ECO:0000256" key="1">
    <source>
        <dbReference type="ARBA" id="ARBA00009558"/>
    </source>
</evidence>
<gene>
    <name evidence="7" type="ORF">OVA965_LOCUS29339</name>
    <name evidence="8" type="ORF">TMI583_LOCUS30109</name>
</gene>
<protein>
    <recommendedName>
        <fullName evidence="6">NAD(P)(+)--arginine ADP-ribosyltransferase</fullName>
        <ecNumber evidence="6">2.4.2.31</ecNumber>
    </recommendedName>
    <alternativeName>
        <fullName evidence="6">Mono(ADP-ribosyl)transferase</fullName>
    </alternativeName>
</protein>
<organism evidence="8 9">
    <name type="scientific">Didymodactylos carnosus</name>
    <dbReference type="NCBI Taxonomy" id="1234261"/>
    <lineage>
        <taxon>Eukaryota</taxon>
        <taxon>Metazoa</taxon>
        <taxon>Spiralia</taxon>
        <taxon>Gnathifera</taxon>
        <taxon>Rotifera</taxon>
        <taxon>Eurotatoria</taxon>
        <taxon>Bdelloidea</taxon>
        <taxon>Philodinida</taxon>
        <taxon>Philodinidae</taxon>
        <taxon>Didymodactylos</taxon>
    </lineage>
</organism>
<evidence type="ECO:0000313" key="8">
    <source>
        <dbReference type="EMBL" id="CAF4128381.1"/>
    </source>
</evidence>
<dbReference type="PROSITE" id="PS51996">
    <property type="entry name" value="TR_MART"/>
    <property type="match status" value="1"/>
</dbReference>
<dbReference type="SUPFAM" id="SSF56399">
    <property type="entry name" value="ADP-ribosylation"/>
    <property type="match status" value="1"/>
</dbReference>
<sequence>MSSESRFLDVDARPRNVCNLLDDCRSLPVMPLEFALKPAVNYTTNLLVNVADAVQCSEYSLEHLTVDEAAAIRLYTLEWPNRTPSVYSLINEGLRGESHETIRPWLGYLKLLITALENLPSVSGLVYRGVKENLSQEYSEGTKCIWWAVSSCTESIKVLEQFLGRQGPRTIFIIQCIKGKVIRQHSYFQQENEIVLPPGTQLHVIGQLSPADDLYIIHMQEVQHSVPNYSAQMMMANFTPQLHQSTSKEAEQLIKAIVAIKTDKPITSNGEHCTVPTEKWITTICVIFLEDWLTDKWKTKVILTVSTAEADDEEDHKHNTET</sequence>
<dbReference type="GO" id="GO:0106274">
    <property type="term" value="F:NAD+-protein-arginine ADP-ribosyltransferase activity"/>
    <property type="evidence" value="ECO:0007669"/>
    <property type="project" value="UniProtKB-EC"/>
</dbReference>
<reference evidence="8" key="1">
    <citation type="submission" date="2021-02" db="EMBL/GenBank/DDBJ databases">
        <authorList>
            <person name="Nowell W R."/>
        </authorList>
    </citation>
    <scope>NUCLEOTIDE SEQUENCE</scope>
</reference>
<comment type="catalytic activity">
    <reaction evidence="5 6">
        <text>L-arginyl-[protein] + NAD(+) = N(omega)-(ADP-D-ribosyl)-L-arginyl-[protein] + nicotinamide + H(+)</text>
        <dbReference type="Rhea" id="RHEA:19149"/>
        <dbReference type="Rhea" id="RHEA-COMP:10532"/>
        <dbReference type="Rhea" id="RHEA-COMP:15087"/>
        <dbReference type="ChEBI" id="CHEBI:15378"/>
        <dbReference type="ChEBI" id="CHEBI:17154"/>
        <dbReference type="ChEBI" id="CHEBI:29965"/>
        <dbReference type="ChEBI" id="CHEBI:57540"/>
        <dbReference type="ChEBI" id="CHEBI:142554"/>
        <dbReference type="EC" id="2.4.2.31"/>
    </reaction>
</comment>
<keyword evidence="3 6" id="KW-0808">Transferase</keyword>
<dbReference type="GO" id="GO:0016779">
    <property type="term" value="F:nucleotidyltransferase activity"/>
    <property type="evidence" value="ECO:0007669"/>
    <property type="project" value="UniProtKB-KW"/>
</dbReference>
<feature type="non-terminal residue" evidence="8">
    <location>
        <position position="322"/>
    </location>
</feature>
<dbReference type="Proteomes" id="UP000682733">
    <property type="component" value="Unassembled WGS sequence"/>
</dbReference>
<evidence type="ECO:0000313" key="9">
    <source>
        <dbReference type="Proteomes" id="UP000682733"/>
    </source>
</evidence>
<dbReference type="AlphaFoldDB" id="A0A8S2QW38"/>